<keyword evidence="5" id="KW-1185">Reference proteome</keyword>
<dbReference type="InterPro" id="IPR011250">
    <property type="entry name" value="OMP/PagP_B-barrel"/>
</dbReference>
<evidence type="ECO:0000313" key="5">
    <source>
        <dbReference type="Proteomes" id="UP000529946"/>
    </source>
</evidence>
<dbReference type="SUPFAM" id="SSF56925">
    <property type="entry name" value="OMPA-like"/>
    <property type="match status" value="1"/>
</dbReference>
<feature type="chain" id="PRO_5030927411" description="Outer membrane protein beta-barrel domain-containing protein" evidence="2">
    <location>
        <begin position="21"/>
        <end position="177"/>
    </location>
</feature>
<gene>
    <name evidence="4" type="ORF">GGR12_002472</name>
</gene>
<keyword evidence="1 2" id="KW-0732">Signal</keyword>
<proteinExistence type="predicted"/>
<feature type="domain" description="Outer membrane protein beta-barrel" evidence="3">
    <location>
        <begin position="7"/>
        <end position="173"/>
    </location>
</feature>
<evidence type="ECO:0000313" key="4">
    <source>
        <dbReference type="EMBL" id="MBB4083606.1"/>
    </source>
</evidence>
<sequence>MRIFILAAAAAGLMATPAAAQSHDGTGLYGSIGYGQIDGDSYEFGTITTRLGAKFTRFVGIEGEASFGLTEEEFDVSIGGNSGTIEHKYDAAAYAVGYLPVGDSFEVFARVGYGVSEVESSEASVGVTQDGESLNYGVGANYFLTSYDGFRADWTRREFSDNGGEADVMSLSYIRRF</sequence>
<feature type="signal peptide" evidence="2">
    <location>
        <begin position="1"/>
        <end position="20"/>
    </location>
</feature>
<evidence type="ECO:0000256" key="1">
    <source>
        <dbReference type="ARBA" id="ARBA00022729"/>
    </source>
</evidence>
<evidence type="ECO:0000259" key="3">
    <source>
        <dbReference type="Pfam" id="PF13505"/>
    </source>
</evidence>
<accession>A0A7W6JEJ8</accession>
<organism evidence="4 5">
    <name type="scientific">Brevundimonas lenta</name>
    <dbReference type="NCBI Taxonomy" id="424796"/>
    <lineage>
        <taxon>Bacteria</taxon>
        <taxon>Pseudomonadati</taxon>
        <taxon>Pseudomonadota</taxon>
        <taxon>Alphaproteobacteria</taxon>
        <taxon>Caulobacterales</taxon>
        <taxon>Caulobacteraceae</taxon>
        <taxon>Brevundimonas</taxon>
    </lineage>
</organism>
<dbReference type="AlphaFoldDB" id="A0A7W6JEJ8"/>
<evidence type="ECO:0000256" key="2">
    <source>
        <dbReference type="SAM" id="SignalP"/>
    </source>
</evidence>
<dbReference type="Pfam" id="PF13505">
    <property type="entry name" value="OMP_b-brl"/>
    <property type="match status" value="1"/>
</dbReference>
<dbReference type="InterPro" id="IPR027385">
    <property type="entry name" value="Beta-barrel_OMP"/>
</dbReference>
<dbReference type="EMBL" id="JACIDM010000002">
    <property type="protein sequence ID" value="MBB4083606.1"/>
    <property type="molecule type" value="Genomic_DNA"/>
</dbReference>
<dbReference type="Proteomes" id="UP000529946">
    <property type="component" value="Unassembled WGS sequence"/>
</dbReference>
<reference evidence="4 5" key="1">
    <citation type="submission" date="2020-08" db="EMBL/GenBank/DDBJ databases">
        <title>Genomic Encyclopedia of Type Strains, Phase IV (KMG-IV): sequencing the most valuable type-strain genomes for metagenomic binning, comparative biology and taxonomic classification.</title>
        <authorList>
            <person name="Goeker M."/>
        </authorList>
    </citation>
    <scope>NUCLEOTIDE SEQUENCE [LARGE SCALE GENOMIC DNA]</scope>
    <source>
        <strain evidence="4 5">DSM 23960</strain>
    </source>
</reference>
<dbReference type="Gene3D" id="2.40.160.20">
    <property type="match status" value="1"/>
</dbReference>
<comment type="caution">
    <text evidence="4">The sequence shown here is derived from an EMBL/GenBank/DDBJ whole genome shotgun (WGS) entry which is preliminary data.</text>
</comment>
<dbReference type="RefSeq" id="WP_183204683.1">
    <property type="nucleotide sequence ID" value="NZ_BAAAER010000007.1"/>
</dbReference>
<name>A0A7W6JEJ8_9CAUL</name>
<protein>
    <recommendedName>
        <fullName evidence="3">Outer membrane protein beta-barrel domain-containing protein</fullName>
    </recommendedName>
</protein>